<dbReference type="SUPFAM" id="SSF54637">
    <property type="entry name" value="Thioesterase/thiol ester dehydrase-isomerase"/>
    <property type="match status" value="1"/>
</dbReference>
<dbReference type="Proteomes" id="UP000628710">
    <property type="component" value="Unassembled WGS sequence"/>
</dbReference>
<dbReference type="RefSeq" id="WP_199470107.1">
    <property type="nucleotide sequence ID" value="NZ_JAEMNX010000029.1"/>
</dbReference>
<dbReference type="InterPro" id="IPR027961">
    <property type="entry name" value="DUF4442"/>
</dbReference>
<evidence type="ECO:0000313" key="1">
    <source>
        <dbReference type="EMBL" id="MBJ7539715.1"/>
    </source>
</evidence>
<organism evidence="1 2">
    <name type="scientific">Marinomonas transparens</name>
    <dbReference type="NCBI Taxonomy" id="2795388"/>
    <lineage>
        <taxon>Bacteria</taxon>
        <taxon>Pseudomonadati</taxon>
        <taxon>Pseudomonadota</taxon>
        <taxon>Gammaproteobacteria</taxon>
        <taxon>Oceanospirillales</taxon>
        <taxon>Oceanospirillaceae</taxon>
        <taxon>Marinomonas</taxon>
    </lineage>
</organism>
<dbReference type="Gene3D" id="3.10.129.10">
    <property type="entry name" value="Hotdog Thioesterase"/>
    <property type="match status" value="1"/>
</dbReference>
<gene>
    <name evidence="1" type="ORF">I8J31_18725</name>
</gene>
<reference evidence="1" key="1">
    <citation type="submission" date="2020-12" db="EMBL/GenBank/DDBJ databases">
        <title>Marinomonas arctica sp. nov., a psychrotolerant bacterium isolated from the Arctic.</title>
        <authorList>
            <person name="Zhang Y."/>
        </authorList>
    </citation>
    <scope>NUCLEOTIDE SEQUENCE</scope>
    <source>
        <strain evidence="1">C1424</strain>
    </source>
</reference>
<comment type="caution">
    <text evidence="1">The sequence shown here is derived from an EMBL/GenBank/DDBJ whole genome shotgun (WGS) entry which is preliminary data.</text>
</comment>
<dbReference type="Pfam" id="PF14539">
    <property type="entry name" value="DUF4442"/>
    <property type="match status" value="1"/>
</dbReference>
<protein>
    <submittedName>
        <fullName evidence="1">DUF4442 domain-containing protein</fullName>
    </submittedName>
</protein>
<evidence type="ECO:0000313" key="2">
    <source>
        <dbReference type="Proteomes" id="UP000628710"/>
    </source>
</evidence>
<sequence>MKNKDAISSFNFFEKLSDNLKIKLYSFFTTPLLLKVSPRIDSFDKNVAIVSIPLNRSTKNIYKSMYFGAINIGAELCVFYIIHKLTKNLKTCRVISQHYSIDFIKKPKGRVFFYCDEVQKVAQTIDNTIKTGKESSVAIKGHGYVLSNAEEQTVCRFTVNIYCSVQVKI</sequence>
<dbReference type="EMBL" id="JAEMNX010000029">
    <property type="protein sequence ID" value="MBJ7539715.1"/>
    <property type="molecule type" value="Genomic_DNA"/>
</dbReference>
<name>A0A934JNX2_9GAMM</name>
<proteinExistence type="predicted"/>
<keyword evidence="2" id="KW-1185">Reference proteome</keyword>
<accession>A0A934JNX2</accession>
<dbReference type="AlphaFoldDB" id="A0A934JNX2"/>
<dbReference type="InterPro" id="IPR029069">
    <property type="entry name" value="HotDog_dom_sf"/>
</dbReference>